<organism evidence="1 2">
    <name type="scientific">Lunatimonas lonarensis</name>
    <dbReference type="NCBI Taxonomy" id="1232681"/>
    <lineage>
        <taxon>Bacteria</taxon>
        <taxon>Pseudomonadati</taxon>
        <taxon>Bacteroidota</taxon>
        <taxon>Cytophagia</taxon>
        <taxon>Cytophagales</taxon>
        <taxon>Cyclobacteriaceae</taxon>
    </lineage>
</organism>
<dbReference type="AlphaFoldDB" id="R7ZMG4"/>
<reference evidence="1 2" key="1">
    <citation type="submission" date="2013-02" db="EMBL/GenBank/DDBJ databases">
        <title>A novel strain isolated from Lonar lake, Maharashtra, India.</title>
        <authorList>
            <person name="Singh A."/>
        </authorList>
    </citation>
    <scope>NUCLEOTIDE SEQUENCE [LARGE SCALE GENOMIC DNA]</scope>
    <source>
        <strain evidence="1 2">AK24</strain>
    </source>
</reference>
<keyword evidence="2" id="KW-1185">Reference proteome</keyword>
<dbReference type="Proteomes" id="UP000013909">
    <property type="component" value="Unassembled WGS sequence"/>
</dbReference>
<proteinExistence type="predicted"/>
<comment type="caution">
    <text evidence="1">The sequence shown here is derived from an EMBL/GenBank/DDBJ whole genome shotgun (WGS) entry which is preliminary data.</text>
</comment>
<accession>R7ZMG4</accession>
<protein>
    <submittedName>
        <fullName evidence="1">Uncharacterized protein</fullName>
    </submittedName>
</protein>
<dbReference type="EMBL" id="AQHR01000110">
    <property type="protein sequence ID" value="EON75199.1"/>
    <property type="molecule type" value="Genomic_DNA"/>
</dbReference>
<sequence>MEVAAKEENTMKSGDSEVMWYLFPSHRIHTMDKQNPNITL</sequence>
<evidence type="ECO:0000313" key="1">
    <source>
        <dbReference type="EMBL" id="EON75199.1"/>
    </source>
</evidence>
<evidence type="ECO:0000313" key="2">
    <source>
        <dbReference type="Proteomes" id="UP000013909"/>
    </source>
</evidence>
<gene>
    <name evidence="1" type="ORF">ADIS_4370</name>
</gene>
<name>R7ZMG4_9BACT</name>